<organism evidence="2 3">
    <name type="scientific">Allacma fusca</name>
    <dbReference type="NCBI Taxonomy" id="39272"/>
    <lineage>
        <taxon>Eukaryota</taxon>
        <taxon>Metazoa</taxon>
        <taxon>Ecdysozoa</taxon>
        <taxon>Arthropoda</taxon>
        <taxon>Hexapoda</taxon>
        <taxon>Collembola</taxon>
        <taxon>Symphypleona</taxon>
        <taxon>Sminthuridae</taxon>
        <taxon>Allacma</taxon>
    </lineage>
</organism>
<accession>A0A8J2K9W5</accession>
<feature type="signal peptide" evidence="1">
    <location>
        <begin position="1"/>
        <end position="21"/>
    </location>
</feature>
<keyword evidence="3" id="KW-1185">Reference proteome</keyword>
<sequence length="202" mass="22543">MVSLRSVPVILQLAFVTGLLTEDTSSSGSARQEFVCCHEGLRGDGLSTLRFEDAIVDAAGKKCYQPIPKPSFNALFIKGSLDEAFATAFAEVCPELQHAKFFKDEVEDDHLGDSLNVNTTREVECVERITYITDLYAVPLPDMAPLFFECSIRPVKNHAQGHITTDLISIDRWARFKKEWISSHSAIWNQFNASKSVDLNVD</sequence>
<dbReference type="AlphaFoldDB" id="A0A8J2K9W5"/>
<protein>
    <submittedName>
        <fullName evidence="2">Uncharacterized protein</fullName>
    </submittedName>
</protein>
<keyword evidence="1" id="KW-0732">Signal</keyword>
<reference evidence="2" key="1">
    <citation type="submission" date="2021-06" db="EMBL/GenBank/DDBJ databases">
        <authorList>
            <person name="Hodson N. C."/>
            <person name="Mongue J. A."/>
            <person name="Jaron S. K."/>
        </authorList>
    </citation>
    <scope>NUCLEOTIDE SEQUENCE</scope>
</reference>
<evidence type="ECO:0000256" key="1">
    <source>
        <dbReference type="SAM" id="SignalP"/>
    </source>
</evidence>
<dbReference type="EMBL" id="CAJVCH010085129">
    <property type="protein sequence ID" value="CAG7722003.1"/>
    <property type="molecule type" value="Genomic_DNA"/>
</dbReference>
<evidence type="ECO:0000313" key="3">
    <source>
        <dbReference type="Proteomes" id="UP000708208"/>
    </source>
</evidence>
<gene>
    <name evidence="2" type="ORF">AFUS01_LOCUS11181</name>
</gene>
<dbReference type="Proteomes" id="UP000708208">
    <property type="component" value="Unassembled WGS sequence"/>
</dbReference>
<evidence type="ECO:0000313" key="2">
    <source>
        <dbReference type="EMBL" id="CAG7722003.1"/>
    </source>
</evidence>
<name>A0A8J2K9W5_9HEXA</name>
<feature type="chain" id="PRO_5035211390" evidence="1">
    <location>
        <begin position="22"/>
        <end position="202"/>
    </location>
</feature>
<comment type="caution">
    <text evidence="2">The sequence shown here is derived from an EMBL/GenBank/DDBJ whole genome shotgun (WGS) entry which is preliminary data.</text>
</comment>
<proteinExistence type="predicted"/>